<gene>
    <name evidence="2" type="ORF">CUTER_07870</name>
</gene>
<evidence type="ECO:0000256" key="1">
    <source>
        <dbReference type="SAM" id="Phobius"/>
    </source>
</evidence>
<feature type="transmembrane region" description="Helical" evidence="1">
    <location>
        <begin position="62"/>
        <end position="82"/>
    </location>
</feature>
<feature type="transmembrane region" description="Helical" evidence="1">
    <location>
        <begin position="88"/>
        <end position="107"/>
    </location>
</feature>
<feature type="transmembrane region" description="Helical" evidence="1">
    <location>
        <begin position="142"/>
        <end position="160"/>
    </location>
</feature>
<feature type="transmembrane region" description="Helical" evidence="1">
    <location>
        <begin position="172"/>
        <end position="193"/>
    </location>
</feature>
<keyword evidence="3" id="KW-1185">Reference proteome</keyword>
<sequence>MLITPAIVGLVAAVVHGTTAQQGAGHWLAVVAVLLAWFLGYGSFFAFGLAVKARTWERRRPYLTPCVCYGVPAAVLVGLVALVDAPWLLSWAVTYAPLLAIAAIETLRRRPRSTVSGVATTMAAALLVAAMVDLVGGPKAEGLAASAVLALYFTGSVPLVKSVIRQRGNDAYFAGSVAYHVLAVGALICLWVCARPSSVGMALGLGVLVAEAAYAVYFPLAQRRGAPVTAKKVGLALAPLGVAAGVASLIIAV</sequence>
<keyword evidence="1" id="KW-0472">Membrane</keyword>
<proteinExistence type="predicted"/>
<dbReference type="KEGG" id="cut:CUTER_07870"/>
<evidence type="ECO:0000313" key="3">
    <source>
        <dbReference type="Proteomes" id="UP000035548"/>
    </source>
</evidence>
<name>A0A0G3HE22_9CORY</name>
<feature type="transmembrane region" description="Helical" evidence="1">
    <location>
        <begin position="114"/>
        <end position="136"/>
    </location>
</feature>
<feature type="transmembrane region" description="Helical" evidence="1">
    <location>
        <begin position="233"/>
        <end position="252"/>
    </location>
</feature>
<feature type="transmembrane region" description="Helical" evidence="1">
    <location>
        <begin position="27"/>
        <end position="50"/>
    </location>
</feature>
<dbReference type="STRING" id="1072256.CUTER_07870"/>
<keyword evidence="1" id="KW-0812">Transmembrane</keyword>
<reference evidence="3" key="2">
    <citation type="submission" date="2015-05" db="EMBL/GenBank/DDBJ databases">
        <title>Complete genome sequence of Corynebacterium uterequi DSM 45634, isolated from the uterus of a maiden mare.</title>
        <authorList>
            <person name="Ruckert C."/>
            <person name="Albersmeier A."/>
            <person name="Winkler A."/>
            <person name="Tauch A."/>
        </authorList>
    </citation>
    <scope>NUCLEOTIDE SEQUENCE [LARGE SCALE GENOMIC DNA]</scope>
    <source>
        <strain evidence="3">DSM 45634</strain>
    </source>
</reference>
<reference evidence="2 3" key="1">
    <citation type="journal article" date="2015" name="Genome Announc.">
        <title>Virulence Factor Genes Detected in the Complete Genome Sequence of Corynebacterium uterequi DSM 45634, Isolated from the Uterus of a Maiden Mare.</title>
        <authorList>
            <person name="Ruckert C."/>
            <person name="Kriete M."/>
            <person name="Jaenicke S."/>
            <person name="Winkler A."/>
            <person name="Tauch A."/>
        </authorList>
    </citation>
    <scope>NUCLEOTIDE SEQUENCE [LARGE SCALE GENOMIC DNA]</scope>
    <source>
        <strain evidence="2 3">DSM 45634</strain>
    </source>
</reference>
<dbReference type="PATRIC" id="fig|1072256.5.peg.1553"/>
<dbReference type="AlphaFoldDB" id="A0A0G3HE22"/>
<dbReference type="Proteomes" id="UP000035548">
    <property type="component" value="Chromosome"/>
</dbReference>
<dbReference type="OrthoDB" id="2380563at2"/>
<accession>A0A0G3HE22</accession>
<evidence type="ECO:0000313" key="2">
    <source>
        <dbReference type="EMBL" id="AKK11559.1"/>
    </source>
</evidence>
<dbReference type="EMBL" id="CP011546">
    <property type="protein sequence ID" value="AKK11559.1"/>
    <property type="molecule type" value="Genomic_DNA"/>
</dbReference>
<feature type="transmembrane region" description="Helical" evidence="1">
    <location>
        <begin position="199"/>
        <end position="221"/>
    </location>
</feature>
<organism evidence="2 3">
    <name type="scientific">Corynebacterium uterequi</name>
    <dbReference type="NCBI Taxonomy" id="1072256"/>
    <lineage>
        <taxon>Bacteria</taxon>
        <taxon>Bacillati</taxon>
        <taxon>Actinomycetota</taxon>
        <taxon>Actinomycetes</taxon>
        <taxon>Mycobacteriales</taxon>
        <taxon>Corynebacteriaceae</taxon>
        <taxon>Corynebacterium</taxon>
    </lineage>
</organism>
<keyword evidence="1" id="KW-1133">Transmembrane helix</keyword>
<protein>
    <submittedName>
        <fullName evidence="2">YwiC-like protein</fullName>
    </submittedName>
</protein>
<dbReference type="InterPro" id="IPR025576">
    <property type="entry name" value="YwiC"/>
</dbReference>
<dbReference type="Pfam" id="PF14256">
    <property type="entry name" value="YwiC"/>
    <property type="match status" value="1"/>
</dbReference>